<evidence type="ECO:0000256" key="1">
    <source>
        <dbReference type="ARBA" id="ARBA00023015"/>
    </source>
</evidence>
<dbReference type="PROSITE" id="PS51118">
    <property type="entry name" value="HTH_HXLR"/>
    <property type="match status" value="1"/>
</dbReference>
<dbReference type="EMBL" id="CP016174">
    <property type="protein sequence ID" value="ANN14815.1"/>
    <property type="molecule type" value="Genomic_DNA"/>
</dbReference>
<sequence>MSEVEDFSGEEPCSLREVLGLVGDKWTMQILVRLTDGPRRFSELEHGIEGISRRMLALTLRNLERNGLVTRTVYAEVPPRVEYDITPHAAELDAPLHALSAWAAKHRTIVGEARRAYDATKAS</sequence>
<organism evidence="5 6">
    <name type="scientific">Amycolatopsis orientalis</name>
    <name type="common">Nocardia orientalis</name>
    <dbReference type="NCBI Taxonomy" id="31958"/>
    <lineage>
        <taxon>Bacteria</taxon>
        <taxon>Bacillati</taxon>
        <taxon>Actinomycetota</taxon>
        <taxon>Actinomycetes</taxon>
        <taxon>Pseudonocardiales</taxon>
        <taxon>Pseudonocardiaceae</taxon>
        <taxon>Amycolatopsis</taxon>
    </lineage>
</organism>
<evidence type="ECO:0000313" key="5">
    <source>
        <dbReference type="EMBL" id="ANN14815.1"/>
    </source>
</evidence>
<dbReference type="PANTHER" id="PTHR33204">
    <property type="entry name" value="TRANSCRIPTIONAL REGULATOR, MARR FAMILY"/>
    <property type="match status" value="1"/>
</dbReference>
<dbReference type="Pfam" id="PF01638">
    <property type="entry name" value="HxlR"/>
    <property type="match status" value="1"/>
</dbReference>
<keyword evidence="3" id="KW-0804">Transcription</keyword>
<keyword evidence="1" id="KW-0805">Transcription regulation</keyword>
<dbReference type="InterPro" id="IPR002577">
    <property type="entry name" value="HTH_HxlR"/>
</dbReference>
<protein>
    <submittedName>
        <fullName evidence="5">HxlR family transcriptional regulator</fullName>
    </submittedName>
</protein>
<evidence type="ECO:0000256" key="2">
    <source>
        <dbReference type="ARBA" id="ARBA00023125"/>
    </source>
</evidence>
<feature type="domain" description="HTH hxlR-type" evidence="4">
    <location>
        <begin position="13"/>
        <end position="111"/>
    </location>
</feature>
<dbReference type="KEGG" id="aori:SD37_03540"/>
<evidence type="ECO:0000313" key="6">
    <source>
        <dbReference type="Proteomes" id="UP000093695"/>
    </source>
</evidence>
<dbReference type="RefSeq" id="WP_044853814.1">
    <property type="nucleotide sequence ID" value="NZ_CP016174.1"/>
</dbReference>
<dbReference type="Proteomes" id="UP000093695">
    <property type="component" value="Chromosome"/>
</dbReference>
<evidence type="ECO:0000256" key="3">
    <source>
        <dbReference type="ARBA" id="ARBA00023163"/>
    </source>
</evidence>
<dbReference type="AlphaFoldDB" id="A0A193BRI7"/>
<dbReference type="SUPFAM" id="SSF46785">
    <property type="entry name" value="Winged helix' DNA-binding domain"/>
    <property type="match status" value="1"/>
</dbReference>
<dbReference type="InterPro" id="IPR036390">
    <property type="entry name" value="WH_DNA-bd_sf"/>
</dbReference>
<keyword evidence="2" id="KW-0238">DNA-binding</keyword>
<proteinExistence type="predicted"/>
<name>A0A193BRI7_AMYOR</name>
<dbReference type="InterPro" id="IPR036388">
    <property type="entry name" value="WH-like_DNA-bd_sf"/>
</dbReference>
<gene>
    <name evidence="5" type="ORF">SD37_03540</name>
</gene>
<dbReference type="PANTHER" id="PTHR33204:SF39">
    <property type="entry name" value="TRANSCRIPTIONAL REGULATORY PROTEIN"/>
    <property type="match status" value="1"/>
</dbReference>
<accession>A0A193BRI7</accession>
<dbReference type="STRING" id="31958.SD37_03540"/>
<reference evidence="5 6" key="1">
    <citation type="journal article" date="2015" name="Genome Announc.">
        <title>Draft Genome Sequence of Norvancomycin-Producing Strain Amycolatopsis orientalis CPCC200066.</title>
        <authorList>
            <person name="Lei X."/>
            <person name="Yuan F."/>
            <person name="Shi Y."/>
            <person name="Li X."/>
            <person name="Wang L."/>
            <person name="Hong B."/>
        </authorList>
    </citation>
    <scope>NUCLEOTIDE SEQUENCE [LARGE SCALE GENOMIC DNA]</scope>
    <source>
        <strain evidence="5 6">B-37</strain>
    </source>
</reference>
<evidence type="ECO:0000259" key="4">
    <source>
        <dbReference type="PROSITE" id="PS51118"/>
    </source>
</evidence>
<keyword evidence="6" id="KW-1185">Reference proteome</keyword>
<dbReference type="Gene3D" id="1.10.10.10">
    <property type="entry name" value="Winged helix-like DNA-binding domain superfamily/Winged helix DNA-binding domain"/>
    <property type="match status" value="1"/>
</dbReference>
<dbReference type="GO" id="GO:0003677">
    <property type="term" value="F:DNA binding"/>
    <property type="evidence" value="ECO:0007669"/>
    <property type="project" value="UniProtKB-KW"/>
</dbReference>